<name>A0A915KSD6_ROMCU</name>
<accession>A0A915KSD6</accession>
<dbReference type="AlphaFoldDB" id="A0A915KSD6"/>
<evidence type="ECO:0000313" key="1">
    <source>
        <dbReference type="Proteomes" id="UP000887565"/>
    </source>
</evidence>
<reference evidence="2" key="1">
    <citation type="submission" date="2022-11" db="UniProtKB">
        <authorList>
            <consortium name="WormBaseParasite"/>
        </authorList>
    </citation>
    <scope>IDENTIFICATION</scope>
</reference>
<dbReference type="Proteomes" id="UP000887565">
    <property type="component" value="Unplaced"/>
</dbReference>
<proteinExistence type="predicted"/>
<evidence type="ECO:0000313" key="2">
    <source>
        <dbReference type="WBParaSite" id="nRc.2.0.1.t41804-RA"/>
    </source>
</evidence>
<dbReference type="WBParaSite" id="nRc.2.0.1.t41804-RA">
    <property type="protein sequence ID" value="nRc.2.0.1.t41804-RA"/>
    <property type="gene ID" value="nRc.2.0.1.g41804"/>
</dbReference>
<protein>
    <submittedName>
        <fullName evidence="2">Uncharacterized protein</fullName>
    </submittedName>
</protein>
<organism evidence="1 2">
    <name type="scientific">Romanomermis culicivorax</name>
    <name type="common">Nematode worm</name>
    <dbReference type="NCBI Taxonomy" id="13658"/>
    <lineage>
        <taxon>Eukaryota</taxon>
        <taxon>Metazoa</taxon>
        <taxon>Ecdysozoa</taxon>
        <taxon>Nematoda</taxon>
        <taxon>Enoplea</taxon>
        <taxon>Dorylaimia</taxon>
        <taxon>Mermithida</taxon>
        <taxon>Mermithoidea</taxon>
        <taxon>Mermithidae</taxon>
        <taxon>Romanomermis</taxon>
    </lineage>
</organism>
<keyword evidence="1" id="KW-1185">Reference proteome</keyword>
<sequence>MISQAWKDDGSPLRACMVLRDKNDGHNRNHPTIQQTIDYFLIYALIQPLLESLNHKNFWATLQLCL</sequence>